<gene>
    <name evidence="1" type="ORF">FNW02_31260</name>
</gene>
<proteinExistence type="predicted"/>
<keyword evidence="2" id="KW-1185">Reference proteome</keyword>
<reference evidence="1" key="1">
    <citation type="submission" date="2019-07" db="EMBL/GenBank/DDBJ databases">
        <title>Toxilogical consequences of a new and cryptic species of cyanobacteria (Komarekiella delphini-convector) recovered from the epidermis of a bottlenose dolphin and 1500 ft. in the air.</title>
        <authorList>
            <person name="Brown A.O."/>
            <person name="Dvorak P."/>
            <person name="Villanueva C.D."/>
            <person name="Foss A.J."/>
            <person name="Garvey A.D."/>
            <person name="Gibson Q.A."/>
            <person name="Johansen J.R."/>
            <person name="Casamatta D.A."/>
        </authorList>
    </citation>
    <scope>NUCLEOTIDE SEQUENCE</scope>
    <source>
        <strain evidence="1">SJRDD-AB1</strain>
    </source>
</reference>
<dbReference type="RefSeq" id="WP_191761361.1">
    <property type="nucleotide sequence ID" value="NZ_VJXY01000056.1"/>
</dbReference>
<dbReference type="Proteomes" id="UP001165986">
    <property type="component" value="Unassembled WGS sequence"/>
</dbReference>
<evidence type="ECO:0000313" key="1">
    <source>
        <dbReference type="EMBL" id="MBD6620151.1"/>
    </source>
</evidence>
<sequence>MIGRAERRAIAILECIQGIYLTYEEIGNQTDTHPNTVKQILYALSNGGINFQVDHSGKWMTPNGGRNRKLTKI</sequence>
<name>A0AA40T3D0_9NOST</name>
<dbReference type="EMBL" id="VJXY01000056">
    <property type="protein sequence ID" value="MBD6620151.1"/>
    <property type="molecule type" value="Genomic_DNA"/>
</dbReference>
<dbReference type="AlphaFoldDB" id="A0AA40T3D0"/>
<evidence type="ECO:0000313" key="2">
    <source>
        <dbReference type="Proteomes" id="UP001165986"/>
    </source>
</evidence>
<protein>
    <submittedName>
        <fullName evidence="1">Uncharacterized protein</fullName>
    </submittedName>
</protein>
<organism evidence="1 2">
    <name type="scientific">Komarekiella delphini-convector SJRDD-AB1</name>
    <dbReference type="NCBI Taxonomy" id="2593771"/>
    <lineage>
        <taxon>Bacteria</taxon>
        <taxon>Bacillati</taxon>
        <taxon>Cyanobacteriota</taxon>
        <taxon>Cyanophyceae</taxon>
        <taxon>Nostocales</taxon>
        <taxon>Nostocaceae</taxon>
        <taxon>Komarekiella</taxon>
        <taxon>Komarekiella delphini-convector</taxon>
    </lineage>
</organism>
<accession>A0AA40T3D0</accession>
<comment type="caution">
    <text evidence="1">The sequence shown here is derived from an EMBL/GenBank/DDBJ whole genome shotgun (WGS) entry which is preliminary data.</text>
</comment>